<name>A0ABY5Y6E7_9FLAO</name>
<proteinExistence type="predicted"/>
<organism evidence="1 2">
    <name type="scientific">Maribacter litopenaei</name>
    <dbReference type="NCBI Taxonomy" id="2976127"/>
    <lineage>
        <taxon>Bacteria</taxon>
        <taxon>Pseudomonadati</taxon>
        <taxon>Bacteroidota</taxon>
        <taxon>Flavobacteriia</taxon>
        <taxon>Flavobacteriales</taxon>
        <taxon>Flavobacteriaceae</taxon>
        <taxon>Maribacter</taxon>
    </lineage>
</organism>
<evidence type="ECO:0000313" key="1">
    <source>
        <dbReference type="EMBL" id="UWX54611.1"/>
    </source>
</evidence>
<sequence>MKALALKNIPAMLVTEATFQLSRGSLYRLAPLKVLDISVTDMVFQLSKGLLKIAAP</sequence>
<keyword evidence="2" id="KW-1185">Reference proteome</keyword>
<dbReference type="Proteomes" id="UP001059209">
    <property type="component" value="Chromosome"/>
</dbReference>
<reference evidence="1" key="1">
    <citation type="submission" date="2022-09" db="EMBL/GenBank/DDBJ databases">
        <title>Maribacter litopenaei sp. nov., isolated from the intestinal tract of the Pacific White Shrimp, Litopenaeus vannamei.</title>
        <authorList>
            <person name="Kim S.Y."/>
            <person name="Hwang C.Y."/>
        </authorList>
    </citation>
    <scope>NUCLEOTIDE SEQUENCE</scope>
    <source>
        <strain evidence="1">HL-LV01</strain>
    </source>
</reference>
<evidence type="ECO:0000313" key="2">
    <source>
        <dbReference type="Proteomes" id="UP001059209"/>
    </source>
</evidence>
<dbReference type="EMBL" id="CP104205">
    <property type="protein sequence ID" value="UWX54611.1"/>
    <property type="molecule type" value="Genomic_DNA"/>
</dbReference>
<protein>
    <submittedName>
        <fullName evidence="1">Uncharacterized protein</fullName>
    </submittedName>
</protein>
<gene>
    <name evidence="1" type="ORF">NYZ99_17335</name>
</gene>
<accession>A0ABY5Y6E7</accession>